<keyword evidence="8" id="KW-1185">Reference proteome</keyword>
<sequence>MSAEIFDRAVEYPARTSPNFNGSSGYAVSAPSSSPSGSSTNVVVSYSGSLTASGVAASTSPTSTSLSHSGYSTASLNTTYTASISNSTSSTTASSSVSVTSSSASASATTTTYGNTANTRSQWGPYSIDTDYYNEVPDTGVTREFWFEVVEGTYSPDGVDRYGITINGSIPGPEITADWGDNVIVHVTNSLADSLNGTSLHFHGIRQNYTNDQDGVSSITQCPTAPGESITYKWRATQYGTTWYHSHFALQAWAGVFGPIVINGPASANYDEDMGIVFLNDWTHQTPDELFVQAETRGPPNQDNGLINGVNVWGDDDSADQVGERWSATFVSGTSYRLRIVSGAMDSTFKFSIDNHTLQVIASDLVPIEPYDTTILSVGGGKHFSSLLSRPQYTTSTTVNITRSSIQSNAMFTNSYTPLTRMSIGQRYDVIVTANQGHIADSFWMRAIPQASCSTNTQQTNIKGVIYYDSSTTVPSTTGYDYTDGCDDETANLVPVVPWTVGLASTETVEVAKVAPYSSGGLRWFLNSTTMITDWGNPSLVQIESDDSDFATSDAVIMLDEANVWTYLVIETTMTVAHPIHLHGHDFVILAQGTGSFDDSVTLNMDNPPRRDVAMLPSGGYLAVAFFTDNPGAWLMHCHIGWHTSEGFALQFIERESEIMSTVDTDRLQDTCTAWNNHQDSNSIVQDDSGI</sequence>
<dbReference type="CDD" id="cd13901">
    <property type="entry name" value="CuRO_3_MaLCC_like"/>
    <property type="match status" value="1"/>
</dbReference>
<organism evidence="7 8">
    <name type="scientific">Seiridium cardinale</name>
    <dbReference type="NCBI Taxonomy" id="138064"/>
    <lineage>
        <taxon>Eukaryota</taxon>
        <taxon>Fungi</taxon>
        <taxon>Dikarya</taxon>
        <taxon>Ascomycota</taxon>
        <taxon>Pezizomycotina</taxon>
        <taxon>Sordariomycetes</taxon>
        <taxon>Xylariomycetidae</taxon>
        <taxon>Amphisphaeriales</taxon>
        <taxon>Sporocadaceae</taxon>
        <taxon>Seiridium</taxon>
    </lineage>
</organism>
<dbReference type="InterPro" id="IPR045087">
    <property type="entry name" value="Cu-oxidase_fam"/>
</dbReference>
<dbReference type="PANTHER" id="PTHR11709">
    <property type="entry name" value="MULTI-COPPER OXIDASE"/>
    <property type="match status" value="1"/>
</dbReference>
<evidence type="ECO:0000256" key="2">
    <source>
        <dbReference type="ARBA" id="ARBA00023008"/>
    </source>
</evidence>
<name>A0ABR2XCK9_9PEZI</name>
<dbReference type="Pfam" id="PF07731">
    <property type="entry name" value="Cu-oxidase_2"/>
    <property type="match status" value="1"/>
</dbReference>
<protein>
    <submittedName>
        <fullName evidence="7">Laccase-2-like protein 4</fullName>
    </submittedName>
</protein>
<evidence type="ECO:0000259" key="5">
    <source>
        <dbReference type="Pfam" id="PF07731"/>
    </source>
</evidence>
<dbReference type="Pfam" id="PF07732">
    <property type="entry name" value="Cu-oxidase_3"/>
    <property type="match status" value="1"/>
</dbReference>
<feature type="domain" description="Plastocyanin-like" evidence="5">
    <location>
        <begin position="543"/>
        <end position="656"/>
    </location>
</feature>
<comment type="similarity">
    <text evidence="1">Belongs to the multicopper oxidase family.</text>
</comment>
<evidence type="ECO:0000259" key="6">
    <source>
        <dbReference type="Pfam" id="PF07732"/>
    </source>
</evidence>
<gene>
    <name evidence="7" type="ORF">SCAR479_11876</name>
</gene>
<feature type="compositionally biased region" description="Low complexity" evidence="3">
    <location>
        <begin position="85"/>
        <end position="119"/>
    </location>
</feature>
<feature type="domain" description="Plastocyanin-like" evidence="6">
    <location>
        <begin position="149"/>
        <end position="266"/>
    </location>
</feature>
<accession>A0ABR2XCK9</accession>
<dbReference type="InterPro" id="IPR001117">
    <property type="entry name" value="Cu-oxidase_2nd"/>
</dbReference>
<proteinExistence type="inferred from homology"/>
<evidence type="ECO:0000256" key="1">
    <source>
        <dbReference type="ARBA" id="ARBA00010609"/>
    </source>
</evidence>
<evidence type="ECO:0000256" key="3">
    <source>
        <dbReference type="SAM" id="MobiDB-lite"/>
    </source>
</evidence>
<evidence type="ECO:0000313" key="7">
    <source>
        <dbReference type="EMBL" id="KAK9771397.1"/>
    </source>
</evidence>
<dbReference type="InterPro" id="IPR008972">
    <property type="entry name" value="Cupredoxin"/>
</dbReference>
<comment type="caution">
    <text evidence="7">The sequence shown here is derived from an EMBL/GenBank/DDBJ whole genome shotgun (WGS) entry which is preliminary data.</text>
</comment>
<dbReference type="Pfam" id="PF00394">
    <property type="entry name" value="Cu-oxidase"/>
    <property type="match status" value="1"/>
</dbReference>
<dbReference type="CDD" id="cd13880">
    <property type="entry name" value="CuRO_2_MaLCC_like"/>
    <property type="match status" value="1"/>
</dbReference>
<dbReference type="SUPFAM" id="SSF49503">
    <property type="entry name" value="Cupredoxins"/>
    <property type="match status" value="4"/>
</dbReference>
<dbReference type="Gene3D" id="2.60.40.420">
    <property type="entry name" value="Cupredoxins - blue copper proteins"/>
    <property type="match status" value="3"/>
</dbReference>
<evidence type="ECO:0000259" key="4">
    <source>
        <dbReference type="Pfam" id="PF00394"/>
    </source>
</evidence>
<feature type="compositionally biased region" description="Low complexity" evidence="3">
    <location>
        <begin position="23"/>
        <end position="41"/>
    </location>
</feature>
<evidence type="ECO:0000313" key="8">
    <source>
        <dbReference type="Proteomes" id="UP001465668"/>
    </source>
</evidence>
<feature type="region of interest" description="Disordered" evidence="3">
    <location>
        <begin position="17"/>
        <end position="41"/>
    </location>
</feature>
<reference evidence="7 8" key="1">
    <citation type="submission" date="2024-02" db="EMBL/GenBank/DDBJ databases">
        <title>First draft genome assembly of two strains of Seiridium cardinale.</title>
        <authorList>
            <person name="Emiliani G."/>
            <person name="Scali E."/>
        </authorList>
    </citation>
    <scope>NUCLEOTIDE SEQUENCE [LARGE SCALE GENOMIC DNA]</scope>
    <source>
        <strain evidence="7 8">BM-138-000479</strain>
    </source>
</reference>
<keyword evidence="2" id="KW-0186">Copper</keyword>
<feature type="domain" description="Plastocyanin-like" evidence="4">
    <location>
        <begin position="276"/>
        <end position="394"/>
    </location>
</feature>
<dbReference type="PANTHER" id="PTHR11709:SF502">
    <property type="entry name" value="MULTICOPPER OXIDASE"/>
    <property type="match status" value="1"/>
</dbReference>
<dbReference type="Proteomes" id="UP001465668">
    <property type="component" value="Unassembled WGS sequence"/>
</dbReference>
<dbReference type="EMBL" id="JARVKM010000075">
    <property type="protein sequence ID" value="KAK9771397.1"/>
    <property type="molecule type" value="Genomic_DNA"/>
</dbReference>
<dbReference type="InterPro" id="IPR011707">
    <property type="entry name" value="Cu-oxidase-like_N"/>
</dbReference>
<dbReference type="InterPro" id="IPR011706">
    <property type="entry name" value="Cu-oxidase_C"/>
</dbReference>
<dbReference type="CDD" id="cd13854">
    <property type="entry name" value="CuRO_1_MaLCC_like"/>
    <property type="match status" value="1"/>
</dbReference>
<feature type="region of interest" description="Disordered" evidence="3">
    <location>
        <begin position="85"/>
        <end position="120"/>
    </location>
</feature>